<evidence type="ECO:0000256" key="3">
    <source>
        <dbReference type="ARBA" id="ARBA00023002"/>
    </source>
</evidence>
<sequence>MSRPLEGKLAIITGGSRGIGESIAHNLASKGCSLLLNYTSTSSGPRTTTLCTTLSTTHSITCVPIQADLSDPVPATETILSAAKAHFTDPATNTLTIDILINNAGVSQDRLLNDPAKGAIEPEGFHWHYTVNVLAPLLLMQACAEFLPRQPPHAGRVVNVSSVSASMGFEGQSIYGGTKAALEAMTRTWARELADVATVNAVNPGPVIGDMYFGAGEGFWSDIQGFMDNTPLSKVLDGDSQLEVLTEEQMGLIKEKMGGRRPAFTGEIAGVVGMLCTEDAKWCTGSVVCANGGFRFGP</sequence>
<accession>A0A319DRA0</accession>
<dbReference type="Pfam" id="PF00106">
    <property type="entry name" value="adh_short"/>
    <property type="match status" value="1"/>
</dbReference>
<organism evidence="5 6">
    <name type="scientific">Aspergillus ellipticus CBS 707.79</name>
    <dbReference type="NCBI Taxonomy" id="1448320"/>
    <lineage>
        <taxon>Eukaryota</taxon>
        <taxon>Fungi</taxon>
        <taxon>Dikarya</taxon>
        <taxon>Ascomycota</taxon>
        <taxon>Pezizomycotina</taxon>
        <taxon>Eurotiomycetes</taxon>
        <taxon>Eurotiomycetidae</taxon>
        <taxon>Eurotiales</taxon>
        <taxon>Aspergillaceae</taxon>
        <taxon>Aspergillus</taxon>
        <taxon>Aspergillus subgen. Circumdati</taxon>
    </lineage>
</organism>
<dbReference type="PROSITE" id="PS00061">
    <property type="entry name" value="ADH_SHORT"/>
    <property type="match status" value="1"/>
</dbReference>
<dbReference type="GO" id="GO:0016616">
    <property type="term" value="F:oxidoreductase activity, acting on the CH-OH group of donors, NAD or NADP as acceptor"/>
    <property type="evidence" value="ECO:0007669"/>
    <property type="project" value="TreeGrafter"/>
</dbReference>
<keyword evidence="2" id="KW-0521">NADP</keyword>
<reference evidence="5 6" key="1">
    <citation type="submission" date="2018-02" db="EMBL/GenBank/DDBJ databases">
        <title>The genomes of Aspergillus section Nigri reveals drivers in fungal speciation.</title>
        <authorList>
            <consortium name="DOE Joint Genome Institute"/>
            <person name="Vesth T.C."/>
            <person name="Nybo J."/>
            <person name="Theobald S."/>
            <person name="Brandl J."/>
            <person name="Frisvad J.C."/>
            <person name="Nielsen K.F."/>
            <person name="Lyhne E.K."/>
            <person name="Kogle M.E."/>
            <person name="Kuo A."/>
            <person name="Riley R."/>
            <person name="Clum A."/>
            <person name="Nolan M."/>
            <person name="Lipzen A."/>
            <person name="Salamov A."/>
            <person name="Henrissat B."/>
            <person name="Wiebenga A."/>
            <person name="De vries R.P."/>
            <person name="Grigoriev I.V."/>
            <person name="Mortensen U.H."/>
            <person name="Andersen M.R."/>
            <person name="Baker S.E."/>
        </authorList>
    </citation>
    <scope>NUCLEOTIDE SEQUENCE [LARGE SCALE GENOMIC DNA]</scope>
    <source>
        <strain evidence="5 6">CBS 707.79</strain>
    </source>
</reference>
<keyword evidence="6" id="KW-1185">Reference proteome</keyword>
<dbReference type="Proteomes" id="UP000247810">
    <property type="component" value="Unassembled WGS sequence"/>
</dbReference>
<protein>
    <submittedName>
        <fullName evidence="5">3-oxoacyl-reductase</fullName>
    </submittedName>
</protein>
<dbReference type="PRINTS" id="PR00080">
    <property type="entry name" value="SDRFAMILY"/>
</dbReference>
<dbReference type="Gene3D" id="3.40.50.720">
    <property type="entry name" value="NAD(P)-binding Rossmann-like Domain"/>
    <property type="match status" value="1"/>
</dbReference>
<dbReference type="GO" id="GO:0006633">
    <property type="term" value="P:fatty acid biosynthetic process"/>
    <property type="evidence" value="ECO:0007669"/>
    <property type="project" value="TreeGrafter"/>
</dbReference>
<dbReference type="STRING" id="1448320.A0A319DRA0"/>
<evidence type="ECO:0000313" key="6">
    <source>
        <dbReference type="Proteomes" id="UP000247810"/>
    </source>
</evidence>
<gene>
    <name evidence="5" type="ORF">BO71DRAFT_402017</name>
</gene>
<proteinExistence type="inferred from homology"/>
<dbReference type="CDD" id="cd05233">
    <property type="entry name" value="SDR_c"/>
    <property type="match status" value="1"/>
</dbReference>
<evidence type="ECO:0000256" key="2">
    <source>
        <dbReference type="ARBA" id="ARBA00022857"/>
    </source>
</evidence>
<dbReference type="GO" id="GO:0044550">
    <property type="term" value="P:secondary metabolite biosynthetic process"/>
    <property type="evidence" value="ECO:0007669"/>
    <property type="project" value="UniProtKB-ARBA"/>
</dbReference>
<dbReference type="AlphaFoldDB" id="A0A319DRA0"/>
<dbReference type="PANTHER" id="PTHR42760">
    <property type="entry name" value="SHORT-CHAIN DEHYDROGENASES/REDUCTASES FAMILY MEMBER"/>
    <property type="match status" value="1"/>
</dbReference>
<comment type="similarity">
    <text evidence="1 4">Belongs to the short-chain dehydrogenases/reductases (SDR) family.</text>
</comment>
<dbReference type="GO" id="GO:0048038">
    <property type="term" value="F:quinone binding"/>
    <property type="evidence" value="ECO:0007669"/>
    <property type="project" value="TreeGrafter"/>
</dbReference>
<keyword evidence="3" id="KW-0560">Oxidoreductase</keyword>
<dbReference type="VEuPathDB" id="FungiDB:BO71DRAFT_402017"/>
<evidence type="ECO:0000256" key="1">
    <source>
        <dbReference type="ARBA" id="ARBA00006484"/>
    </source>
</evidence>
<dbReference type="InterPro" id="IPR002347">
    <property type="entry name" value="SDR_fam"/>
</dbReference>
<evidence type="ECO:0000256" key="4">
    <source>
        <dbReference type="RuleBase" id="RU000363"/>
    </source>
</evidence>
<dbReference type="InterPro" id="IPR036291">
    <property type="entry name" value="NAD(P)-bd_dom_sf"/>
</dbReference>
<dbReference type="FunFam" id="3.40.50.720:FF:000374">
    <property type="entry name" value="3-oxoacyl-(Acyl-carrier-protein) reductase"/>
    <property type="match status" value="1"/>
</dbReference>
<dbReference type="PRINTS" id="PR00081">
    <property type="entry name" value="GDHRDH"/>
</dbReference>
<dbReference type="SUPFAM" id="SSF51735">
    <property type="entry name" value="NAD(P)-binding Rossmann-fold domains"/>
    <property type="match status" value="1"/>
</dbReference>
<dbReference type="InterPro" id="IPR020904">
    <property type="entry name" value="Sc_DH/Rdtase_CS"/>
</dbReference>
<dbReference type="OrthoDB" id="47007at2759"/>
<evidence type="ECO:0000313" key="5">
    <source>
        <dbReference type="EMBL" id="PYH90638.1"/>
    </source>
</evidence>
<dbReference type="PANTHER" id="PTHR42760:SF111">
    <property type="entry name" value="3-OXOACYL-(ACYL-CARRIER-PROTEIN) REDUCTASE (AFU_ORTHOLOGUE AFUA_1G10100)"/>
    <property type="match status" value="1"/>
</dbReference>
<name>A0A319DRA0_9EURO</name>
<dbReference type="EMBL" id="KZ825975">
    <property type="protein sequence ID" value="PYH90638.1"/>
    <property type="molecule type" value="Genomic_DNA"/>
</dbReference>